<keyword evidence="2" id="KW-1185">Reference proteome</keyword>
<accession>A0A9D4X2N9</accession>
<dbReference type="AlphaFoldDB" id="A0A9D4X2N9"/>
<protein>
    <submittedName>
        <fullName evidence="1">Uncharacterized protein</fullName>
    </submittedName>
</protein>
<proteinExistence type="predicted"/>
<organism evidence="1 2">
    <name type="scientific">Pisum sativum</name>
    <name type="common">Garden pea</name>
    <name type="synonym">Lathyrus oleraceus</name>
    <dbReference type="NCBI Taxonomy" id="3888"/>
    <lineage>
        <taxon>Eukaryota</taxon>
        <taxon>Viridiplantae</taxon>
        <taxon>Streptophyta</taxon>
        <taxon>Embryophyta</taxon>
        <taxon>Tracheophyta</taxon>
        <taxon>Spermatophyta</taxon>
        <taxon>Magnoliopsida</taxon>
        <taxon>eudicotyledons</taxon>
        <taxon>Gunneridae</taxon>
        <taxon>Pentapetalae</taxon>
        <taxon>rosids</taxon>
        <taxon>fabids</taxon>
        <taxon>Fabales</taxon>
        <taxon>Fabaceae</taxon>
        <taxon>Papilionoideae</taxon>
        <taxon>50 kb inversion clade</taxon>
        <taxon>NPAAA clade</taxon>
        <taxon>Hologalegina</taxon>
        <taxon>IRL clade</taxon>
        <taxon>Fabeae</taxon>
        <taxon>Lathyrus</taxon>
    </lineage>
</organism>
<name>A0A9D4X2N9_PEA</name>
<dbReference type="Proteomes" id="UP001058974">
    <property type="component" value="Chromosome 5"/>
</dbReference>
<comment type="caution">
    <text evidence="1">The sequence shown here is derived from an EMBL/GenBank/DDBJ whole genome shotgun (WGS) entry which is preliminary data.</text>
</comment>
<dbReference type="Gramene" id="Psat05G0635200-T1">
    <property type="protein sequence ID" value="KAI5411175.1"/>
    <property type="gene ID" value="KIW84_056352"/>
</dbReference>
<evidence type="ECO:0000313" key="2">
    <source>
        <dbReference type="Proteomes" id="UP001058974"/>
    </source>
</evidence>
<sequence length="171" mass="18854">MVPLRSDQMPPNYDENAECEFHSGTPGHNIEGCRAFKHVVQDLVDSKAINFAPSPNVNDNPMPAHGQAMVGAIAEDSDHACAVGEETDNDCEFDGEEDCDLLELARLLKQEEKVIQPHEEKVELVILCTEEVRKEVKVGSAFEASVTSEGNAIRSQEHRCYLSESHGDFVS</sequence>
<reference evidence="1 2" key="1">
    <citation type="journal article" date="2022" name="Nat. Genet.">
        <title>Improved pea reference genome and pan-genome highlight genomic features and evolutionary characteristics.</title>
        <authorList>
            <person name="Yang T."/>
            <person name="Liu R."/>
            <person name="Luo Y."/>
            <person name="Hu S."/>
            <person name="Wang D."/>
            <person name="Wang C."/>
            <person name="Pandey M.K."/>
            <person name="Ge S."/>
            <person name="Xu Q."/>
            <person name="Li N."/>
            <person name="Li G."/>
            <person name="Huang Y."/>
            <person name="Saxena R.K."/>
            <person name="Ji Y."/>
            <person name="Li M."/>
            <person name="Yan X."/>
            <person name="He Y."/>
            <person name="Liu Y."/>
            <person name="Wang X."/>
            <person name="Xiang C."/>
            <person name="Varshney R.K."/>
            <person name="Ding H."/>
            <person name="Gao S."/>
            <person name="Zong X."/>
        </authorList>
    </citation>
    <scope>NUCLEOTIDE SEQUENCE [LARGE SCALE GENOMIC DNA]</scope>
    <source>
        <strain evidence="1 2">cv. Zhongwan 6</strain>
    </source>
</reference>
<evidence type="ECO:0000313" key="1">
    <source>
        <dbReference type="EMBL" id="KAI5411175.1"/>
    </source>
</evidence>
<dbReference type="EMBL" id="JAMSHJ010000005">
    <property type="protein sequence ID" value="KAI5411175.1"/>
    <property type="molecule type" value="Genomic_DNA"/>
</dbReference>
<gene>
    <name evidence="1" type="ORF">KIW84_056352</name>
</gene>
<dbReference type="PANTHER" id="PTHR32108">
    <property type="entry name" value="DNA-DIRECTED RNA POLYMERASE SUBUNIT ALPHA"/>
    <property type="match status" value="1"/>
</dbReference>